<evidence type="ECO:0000256" key="3">
    <source>
        <dbReference type="SAM" id="MobiDB-lite"/>
    </source>
</evidence>
<dbReference type="InterPro" id="IPR009081">
    <property type="entry name" value="PP-bd_ACP"/>
</dbReference>
<feature type="transmembrane region" description="Helical" evidence="4">
    <location>
        <begin position="723"/>
        <end position="743"/>
    </location>
</feature>
<dbReference type="GO" id="GO:0044550">
    <property type="term" value="P:secondary metabolite biosynthetic process"/>
    <property type="evidence" value="ECO:0007669"/>
    <property type="project" value="TreeGrafter"/>
</dbReference>
<feature type="transmembrane region" description="Helical" evidence="4">
    <location>
        <begin position="902"/>
        <end position="931"/>
    </location>
</feature>
<evidence type="ECO:0000256" key="1">
    <source>
        <dbReference type="ARBA" id="ARBA00022450"/>
    </source>
</evidence>
<dbReference type="NCBIfam" id="TIGR01733">
    <property type="entry name" value="AA-adenyl-dom"/>
    <property type="match status" value="1"/>
</dbReference>
<dbReference type="PROSITE" id="PS50075">
    <property type="entry name" value="CARRIER"/>
    <property type="match status" value="1"/>
</dbReference>
<dbReference type="PROSITE" id="PS00012">
    <property type="entry name" value="PHOSPHOPANTETHEINE"/>
    <property type="match status" value="1"/>
</dbReference>
<comment type="caution">
    <text evidence="6">The sequence shown here is derived from an EMBL/GenBank/DDBJ whole genome shotgun (WGS) entry which is preliminary data.</text>
</comment>
<dbReference type="Gene3D" id="3.30.300.30">
    <property type="match status" value="1"/>
</dbReference>
<dbReference type="GO" id="GO:0043041">
    <property type="term" value="P:amino acid activation for nonribosomal peptide biosynthetic process"/>
    <property type="evidence" value="ECO:0007669"/>
    <property type="project" value="TreeGrafter"/>
</dbReference>
<name>A0A652YXD8_NOCGL</name>
<evidence type="ECO:0000313" key="6">
    <source>
        <dbReference type="EMBL" id="TYQ08339.1"/>
    </source>
</evidence>
<evidence type="ECO:0000256" key="2">
    <source>
        <dbReference type="ARBA" id="ARBA00022553"/>
    </source>
</evidence>
<dbReference type="SUPFAM" id="SSF51161">
    <property type="entry name" value="Trimeric LpxA-like enzymes"/>
    <property type="match status" value="3"/>
</dbReference>
<dbReference type="PROSITE" id="PS00455">
    <property type="entry name" value="AMP_BINDING"/>
    <property type="match status" value="1"/>
</dbReference>
<dbReference type="InterPro" id="IPR012728">
    <property type="entry name" value="Pls/PosA_C"/>
</dbReference>
<feature type="transmembrane region" description="Helical" evidence="4">
    <location>
        <begin position="1148"/>
        <end position="1171"/>
    </location>
</feature>
<feature type="transmembrane region" description="Helical" evidence="4">
    <location>
        <begin position="1119"/>
        <end position="1142"/>
    </location>
</feature>
<dbReference type="InterPro" id="IPR010071">
    <property type="entry name" value="AA_adenyl_dom"/>
</dbReference>
<gene>
    <name evidence="6" type="ORF">FNL38_101710</name>
</gene>
<dbReference type="InterPro" id="IPR006162">
    <property type="entry name" value="Ppantetheine_attach_site"/>
</dbReference>
<dbReference type="Pfam" id="PF00550">
    <property type="entry name" value="PP-binding"/>
    <property type="match status" value="1"/>
</dbReference>
<feature type="transmembrane region" description="Helical" evidence="4">
    <location>
        <begin position="639"/>
        <end position="660"/>
    </location>
</feature>
<dbReference type="PANTHER" id="PTHR45527:SF1">
    <property type="entry name" value="FATTY ACID SYNTHASE"/>
    <property type="match status" value="1"/>
</dbReference>
<accession>A0A652YXD8</accession>
<keyword evidence="4" id="KW-0812">Transmembrane</keyword>
<dbReference type="GO" id="GO:0005737">
    <property type="term" value="C:cytoplasm"/>
    <property type="evidence" value="ECO:0007669"/>
    <property type="project" value="TreeGrafter"/>
</dbReference>
<dbReference type="Pfam" id="PF14602">
    <property type="entry name" value="Hexapep_2"/>
    <property type="match status" value="1"/>
</dbReference>
<feature type="region of interest" description="Disordered" evidence="3">
    <location>
        <begin position="516"/>
        <end position="537"/>
    </location>
</feature>
<dbReference type="Pfam" id="PF13193">
    <property type="entry name" value="AMP-binding_C"/>
    <property type="match status" value="1"/>
</dbReference>
<dbReference type="FunFam" id="3.40.50.12780:FF:000012">
    <property type="entry name" value="Non-ribosomal peptide synthetase"/>
    <property type="match status" value="1"/>
</dbReference>
<dbReference type="InterPro" id="IPR000873">
    <property type="entry name" value="AMP-dep_synth/lig_dom"/>
</dbReference>
<dbReference type="Gene3D" id="1.10.1200.10">
    <property type="entry name" value="ACP-like"/>
    <property type="match status" value="1"/>
</dbReference>
<sequence>MSEHKGLWADAWSGLGTTHGARPMVRPTRPRRLNHVFEASADSVPGAIALECDGFAITYRQLEDRSNQLAHMLIGEGIGVGSRVAIFLNRSVDTYVSLLGVLKAGATFVPIDPGAPSDRVAYVVEDAGVQLVLTSTELEPNAEECNVARLTLDTNVAVLNFQPQHRPVLDLASDPDPACYILYTSGSSGRPKGVEVAQSSICNFLDVVPDVYDVRPNDRVYQGMTISFDFSIEEIWPTWARGATIVAGPTDSRRLGGELADFLEERAITTLYCVPTLLATIPRDLPKIRNLLVGGEACPRELVERWARPGRKILNTYGPTEATVTATWGELLPGRTVTIGRPLPTYSVVILDEARGLVPHGEVGEICIGGRGVARGYVGRPDLTADKFIDHFSVPAGQKLYRTGDLGRWTSDGEIEYLGRADAEVKIRGHRVDLGEIESVLLEHPSVSEAVVALVAASENETPSELCAYMVLVDPIEDEYLVGELAKAVSQRLPAYMAPAFVDFIPALPVMPSGKVDRSKLPEPTRRRFSAPTGPVVEPRNEQEVAVRDIWARAFGIPADEMSVEANFFEDLGGHSLLAATVISALRESGIGATPSIRDLYSHPTVRSITHALAAVGSQHPIAPNVAVKHTDTEVARAGGIQLAVIYVFLLITTLPVSYVYTKNDGFVSVPVLFEMLAAIMLTYLCVRWFLPVISARPLAAGIKPGRYKLWGPTYLRLWTLDLLLAVGALPVVSGSPLMSIYLRILGARVGHRTTIATSSISLPTLVEIGDGASIGYGATIRPWRVESGSVTVGKIVIESGAFVGANVVLEPGSTVGVRAALGDQSLLPSGHIVPQEARWAGSPAVPTEFLDPAVETMMRAESVRARWKVRHILAALAGLTALEVGAIALMVPGIALVWGALLAWGVLAGLVATLFTGPIFVITVCVFVAVNKRLVLRNAPAGMHPVRSGLGIRKWMVDKLLEFSLLFTNSLYATLYTAPWLRLLGADIGRGAEVSTVSHIDPDMLTVGKDSFIADMASVGSASFANGRIMFQPTRIGERTFIGNAAVIPSGMEIGDNALIGVATVPPVNGVPEGTSWLGSPAIYLPNRQDSGDYDDALIYTPPQDVVRDRYVIEFFRATLPPTVLGVSFYLYLLVLSSLAFGRALPVPALVAPLVAMASSLAVIGFCAAVKRNTVGRYEPRVEPLWSKFVRRSEFATGLYESAAVPIGVGMLVGTPFLPMVLRWFGTTIGKRVWFGTTYLTEFDLVHVGDDATIGTESSLQTHLFEDRVMKMSTITIGDGASIGTRSIILYDTVVGEEASLSPLSLLMKGEELPARTSWRGIPAEGIRADDSSTVLLEKAVLEKAVTDQAVTDIVVAQGVSA</sequence>
<dbReference type="Gene3D" id="3.40.50.12780">
    <property type="entry name" value="N-terminal domain of ligase-like"/>
    <property type="match status" value="1"/>
</dbReference>
<dbReference type="InterPro" id="IPR025110">
    <property type="entry name" value="AMP-bd_C"/>
</dbReference>
<proteinExistence type="predicted"/>
<dbReference type="InterPro" id="IPR042099">
    <property type="entry name" value="ANL_N_sf"/>
</dbReference>
<keyword evidence="4" id="KW-0472">Membrane</keyword>
<protein>
    <submittedName>
        <fullName evidence="6">Non-ribosomal peptide synthetase-like protein</fullName>
    </submittedName>
</protein>
<evidence type="ECO:0000256" key="4">
    <source>
        <dbReference type="SAM" id="Phobius"/>
    </source>
</evidence>
<dbReference type="SUPFAM" id="SSF56801">
    <property type="entry name" value="Acetyl-CoA synthetase-like"/>
    <property type="match status" value="1"/>
</dbReference>
<dbReference type="PANTHER" id="PTHR45527">
    <property type="entry name" value="NONRIBOSOMAL PEPTIDE SYNTHETASE"/>
    <property type="match status" value="1"/>
</dbReference>
<dbReference type="Gene3D" id="2.160.10.10">
    <property type="entry name" value="Hexapeptide repeat proteins"/>
    <property type="match status" value="3"/>
</dbReference>
<dbReference type="InterPro" id="IPR011004">
    <property type="entry name" value="Trimer_LpxA-like_sf"/>
</dbReference>
<dbReference type="CDD" id="cd05930">
    <property type="entry name" value="A_NRPS"/>
    <property type="match status" value="1"/>
</dbReference>
<dbReference type="InterPro" id="IPR036736">
    <property type="entry name" value="ACP-like_sf"/>
</dbReference>
<dbReference type="InterPro" id="IPR020845">
    <property type="entry name" value="AMP-binding_CS"/>
</dbReference>
<reference evidence="6" key="1">
    <citation type="submission" date="2019-07" db="EMBL/GenBank/DDBJ databases">
        <title>Genomic Encyclopedia of Type Strains, Phase IV (KMG-IV): sequencing the most valuable type-strain genomes for metagenomic binning, comparative biology and taxonomic classification.</title>
        <authorList>
            <person name="Goeker M."/>
        </authorList>
    </citation>
    <scope>NUCLEOTIDE SEQUENCE</scope>
    <source>
        <strain evidence="6">DSM 44596</strain>
    </source>
</reference>
<organism evidence="6">
    <name type="scientific">Nocardia globerula</name>
    <dbReference type="NCBI Taxonomy" id="1818"/>
    <lineage>
        <taxon>Bacteria</taxon>
        <taxon>Bacillati</taxon>
        <taxon>Actinomycetota</taxon>
        <taxon>Actinomycetes</taxon>
        <taxon>Mycobacteriales</taxon>
        <taxon>Nocardiaceae</taxon>
        <taxon>Nocardia</taxon>
    </lineage>
</organism>
<evidence type="ECO:0000259" key="5">
    <source>
        <dbReference type="PROSITE" id="PS50075"/>
    </source>
</evidence>
<feature type="compositionally biased region" description="Basic and acidic residues" evidence="3">
    <location>
        <begin position="516"/>
        <end position="526"/>
    </location>
</feature>
<keyword evidence="1" id="KW-0596">Phosphopantetheine</keyword>
<feature type="transmembrane region" description="Helical" evidence="4">
    <location>
        <begin position="672"/>
        <end position="691"/>
    </location>
</feature>
<dbReference type="GO" id="GO:0031177">
    <property type="term" value="F:phosphopantetheine binding"/>
    <property type="evidence" value="ECO:0007669"/>
    <property type="project" value="TreeGrafter"/>
</dbReference>
<dbReference type="EMBL" id="VNIQ01000001">
    <property type="protein sequence ID" value="TYQ08339.1"/>
    <property type="molecule type" value="Genomic_DNA"/>
</dbReference>
<keyword evidence="4" id="KW-1133">Transmembrane helix</keyword>
<feature type="transmembrane region" description="Helical" evidence="4">
    <location>
        <begin position="873"/>
        <end position="896"/>
    </location>
</feature>
<dbReference type="InterPro" id="IPR001451">
    <property type="entry name" value="Hexapep"/>
</dbReference>
<dbReference type="Pfam" id="PF00501">
    <property type="entry name" value="AMP-binding"/>
    <property type="match status" value="1"/>
</dbReference>
<dbReference type="FunFam" id="3.40.50.980:FF:000001">
    <property type="entry name" value="Non-ribosomal peptide synthetase"/>
    <property type="match status" value="1"/>
</dbReference>
<feature type="domain" description="Carrier" evidence="5">
    <location>
        <begin position="538"/>
        <end position="617"/>
    </location>
</feature>
<dbReference type="NCBIfam" id="TIGR02353">
    <property type="entry name" value="NRPS_term_dom"/>
    <property type="match status" value="1"/>
</dbReference>
<dbReference type="InterPro" id="IPR045851">
    <property type="entry name" value="AMP-bd_C_sf"/>
</dbReference>
<dbReference type="SUPFAM" id="SSF47336">
    <property type="entry name" value="ACP-like"/>
    <property type="match status" value="1"/>
</dbReference>
<keyword evidence="2" id="KW-0597">Phosphoprotein</keyword>